<reference evidence="1" key="1">
    <citation type="submission" date="2023-10" db="EMBL/GenBank/DDBJ databases">
        <authorList>
            <person name="Rodriguez Cubillos JULIANA M."/>
            <person name="De Vega J."/>
        </authorList>
    </citation>
    <scope>NUCLEOTIDE SEQUENCE</scope>
</reference>
<accession>A0ACB0J710</accession>
<name>A0ACB0J710_TRIPR</name>
<organism evidence="1 2">
    <name type="scientific">Trifolium pratense</name>
    <name type="common">Red clover</name>
    <dbReference type="NCBI Taxonomy" id="57577"/>
    <lineage>
        <taxon>Eukaryota</taxon>
        <taxon>Viridiplantae</taxon>
        <taxon>Streptophyta</taxon>
        <taxon>Embryophyta</taxon>
        <taxon>Tracheophyta</taxon>
        <taxon>Spermatophyta</taxon>
        <taxon>Magnoliopsida</taxon>
        <taxon>eudicotyledons</taxon>
        <taxon>Gunneridae</taxon>
        <taxon>Pentapetalae</taxon>
        <taxon>rosids</taxon>
        <taxon>fabids</taxon>
        <taxon>Fabales</taxon>
        <taxon>Fabaceae</taxon>
        <taxon>Papilionoideae</taxon>
        <taxon>50 kb inversion clade</taxon>
        <taxon>NPAAA clade</taxon>
        <taxon>Hologalegina</taxon>
        <taxon>IRL clade</taxon>
        <taxon>Trifolieae</taxon>
        <taxon>Trifolium</taxon>
    </lineage>
</organism>
<dbReference type="EMBL" id="CASHSV030000024">
    <property type="protein sequence ID" value="CAJ2639901.1"/>
    <property type="molecule type" value="Genomic_DNA"/>
</dbReference>
<evidence type="ECO:0000313" key="2">
    <source>
        <dbReference type="Proteomes" id="UP001177021"/>
    </source>
</evidence>
<keyword evidence="2" id="KW-1185">Reference proteome</keyword>
<evidence type="ECO:0000313" key="1">
    <source>
        <dbReference type="EMBL" id="CAJ2639901.1"/>
    </source>
</evidence>
<proteinExistence type="predicted"/>
<comment type="caution">
    <text evidence="1">The sequence shown here is derived from an EMBL/GenBank/DDBJ whole genome shotgun (WGS) entry which is preliminary data.</text>
</comment>
<dbReference type="Proteomes" id="UP001177021">
    <property type="component" value="Unassembled WGS sequence"/>
</dbReference>
<protein>
    <submittedName>
        <fullName evidence="1">Uncharacterized protein</fullName>
    </submittedName>
</protein>
<gene>
    <name evidence="1" type="ORF">MILVUS5_LOCUS9848</name>
</gene>
<sequence length="239" mass="27550">MAYSRSFMFLGVILFVILSTQVLDANHVPGPYITNPMARVDNRLMFSESDLITMHKNLMKYDANTILKIRNIVNDLFDEENEVTISGEKNKVSLSDEEHQISKNDVEDHASLCHKEHQVSKKPMASVNSRLMFSESDLMNMHKNLMKYDANTILKIRDIVNDLFDEENEVSISNREEKVTKSNHEDEVFKIDEEHKISINDEEYKVSKSDNEDSASMNDEKHKVSKSGEENKVSFNITN</sequence>